<dbReference type="PANTHER" id="PTHR46825">
    <property type="entry name" value="D-ALANYL-D-ALANINE-CARBOXYPEPTIDASE/ENDOPEPTIDASE AMPH"/>
    <property type="match status" value="1"/>
</dbReference>
<dbReference type="Pfam" id="PF24491">
    <property type="entry name" value="DUF7586"/>
    <property type="match status" value="1"/>
</dbReference>
<keyword evidence="4" id="KW-1185">Reference proteome</keyword>
<evidence type="ECO:0000313" key="4">
    <source>
        <dbReference type="Proteomes" id="UP000004184"/>
    </source>
</evidence>
<dbReference type="PANTHER" id="PTHR46825:SF7">
    <property type="entry name" value="D-ALANYL-D-ALANINE CARBOXYPEPTIDASE"/>
    <property type="match status" value="1"/>
</dbReference>
<gene>
    <name evidence="3" type="ORF">SSQG_03888</name>
</gene>
<dbReference type="AlphaFoldDB" id="D9X012"/>
<dbReference type="RefSeq" id="WP_003991479.1">
    <property type="nucleotide sequence ID" value="NZ_GG657757.1"/>
</dbReference>
<dbReference type="Gene3D" id="3.40.710.10">
    <property type="entry name" value="DD-peptidase/beta-lactamase superfamily"/>
    <property type="match status" value="1"/>
</dbReference>
<evidence type="ECO:0000259" key="2">
    <source>
        <dbReference type="Pfam" id="PF24491"/>
    </source>
</evidence>
<proteinExistence type="predicted"/>
<reference evidence="4" key="1">
    <citation type="submission" date="2009-02" db="EMBL/GenBank/DDBJ databases">
        <title>Annotation of Streptomyces viridochromogenes strain DSM 40736.</title>
        <authorList>
            <consortium name="The Broad Institute Genome Sequencing Platform"/>
            <consortium name="Broad Institute Microbial Sequencing Center"/>
            <person name="Fischbach M."/>
            <person name="Godfrey P."/>
            <person name="Ward D."/>
            <person name="Young S."/>
            <person name="Zeng Q."/>
            <person name="Koehrsen M."/>
            <person name="Alvarado L."/>
            <person name="Berlin A.M."/>
            <person name="Bochicchio J."/>
            <person name="Borenstein D."/>
            <person name="Chapman S.B."/>
            <person name="Chen Z."/>
            <person name="Engels R."/>
            <person name="Freedman E."/>
            <person name="Gellesch M."/>
            <person name="Goldberg J."/>
            <person name="Griggs A."/>
            <person name="Gujja S."/>
            <person name="Heilman E.R."/>
            <person name="Heiman D.I."/>
            <person name="Hepburn T.A."/>
            <person name="Howarth C."/>
            <person name="Jen D."/>
            <person name="Larson L."/>
            <person name="Lewis B."/>
            <person name="Mehta T."/>
            <person name="Park D."/>
            <person name="Pearson M."/>
            <person name="Richards J."/>
            <person name="Roberts A."/>
            <person name="Saif S."/>
            <person name="Shea T.D."/>
            <person name="Shenoy N."/>
            <person name="Sisk P."/>
            <person name="Stolte C."/>
            <person name="Sykes S.N."/>
            <person name="Thomson T."/>
            <person name="Walk T."/>
            <person name="White J."/>
            <person name="Yandava C."/>
            <person name="Straight P."/>
            <person name="Clardy J."/>
            <person name="Hung D."/>
            <person name="Kolter R."/>
            <person name="Mekalanos J."/>
            <person name="Walker S."/>
            <person name="Walsh C.T."/>
            <person name="Wieland-Brown L.C."/>
            <person name="Haas B."/>
            <person name="Nusbaum C."/>
            <person name="Birren B."/>
        </authorList>
    </citation>
    <scope>NUCLEOTIDE SEQUENCE [LARGE SCALE GENOMIC DNA]</scope>
    <source>
        <strain evidence="4">DSM 40736 / JCM 4977 / BCRC 1201 / Tue 494</strain>
    </source>
</reference>
<name>D9X012_STRVT</name>
<protein>
    <submittedName>
        <fullName evidence="3">Beta-lactamase</fullName>
    </submittedName>
</protein>
<evidence type="ECO:0000313" key="3">
    <source>
        <dbReference type="EMBL" id="EFL33370.1"/>
    </source>
</evidence>
<accession>D9X012</accession>
<feature type="domain" description="Beta-lactamase-related" evidence="1">
    <location>
        <begin position="23"/>
        <end position="336"/>
    </location>
</feature>
<dbReference type="OrthoDB" id="3863176at2"/>
<dbReference type="Proteomes" id="UP000004184">
    <property type="component" value="Unassembled WGS sequence"/>
</dbReference>
<dbReference type="InterPro" id="IPR001466">
    <property type="entry name" value="Beta-lactam-related"/>
</dbReference>
<dbReference type="STRING" id="591159.SSQG_03888"/>
<organism evidence="3 4">
    <name type="scientific">Streptomyces viridochromogenes (strain DSM 40736 / JCM 4977 / BCRC 1201 / Tue 494)</name>
    <dbReference type="NCBI Taxonomy" id="591159"/>
    <lineage>
        <taxon>Bacteria</taxon>
        <taxon>Bacillati</taxon>
        <taxon>Actinomycetota</taxon>
        <taxon>Actinomycetes</taxon>
        <taxon>Kitasatosporales</taxon>
        <taxon>Streptomycetaceae</taxon>
        <taxon>Streptomyces</taxon>
    </lineage>
</organism>
<dbReference type="SUPFAM" id="SSF56601">
    <property type="entry name" value="beta-lactamase/transpeptidase-like"/>
    <property type="match status" value="1"/>
</dbReference>
<dbReference type="HOGENOM" id="CLU_020027_2_0_11"/>
<dbReference type="InterPro" id="IPR056008">
    <property type="entry name" value="DUF7586"/>
</dbReference>
<dbReference type="InterPro" id="IPR050491">
    <property type="entry name" value="AmpC-like"/>
</dbReference>
<dbReference type="InterPro" id="IPR012338">
    <property type="entry name" value="Beta-lactam/transpept-like"/>
</dbReference>
<evidence type="ECO:0000259" key="1">
    <source>
        <dbReference type="Pfam" id="PF00144"/>
    </source>
</evidence>
<dbReference type="eggNOG" id="COG1680">
    <property type="taxonomic scope" value="Bacteria"/>
</dbReference>
<dbReference type="Pfam" id="PF00144">
    <property type="entry name" value="Beta-lactamase"/>
    <property type="match status" value="1"/>
</dbReference>
<feature type="domain" description="DUF7586" evidence="2">
    <location>
        <begin position="355"/>
        <end position="439"/>
    </location>
</feature>
<sequence length="461" mass="49479">MTTSQEELLPGTRRALLHRIAVAQAEGRAPSLVAAVVRDGKTVWTGARTSVEGHAPDENVQYRIGSITKTFTAVLVLRLRDEGALDLGDPLEKHVPGTGVGQATVAELLAHTGGLAAETPGPWWERSPGSLRPELDDVLGERPLLSPPGRRFHYSNPGYALLGALIEKLRGASWEEVLRRDVLEPLGLHRTSVRPQMPHAGGWAVHPWADVMLPEPIEDLGRMAPAGQLWSTTGDLATFAAFLVNGDERVLSTESLREMRTPAAPHEAGDVASGYAYCLGMEIRRRNGRSLVGHTGSLPGFLACLMISVEDDVAAVALANSTSGPLLFPVAADLVRIVSEAEPRIPAPWKPATDVDPSLLELTGQWYWGTHVFALRLMADGLVSLGPLSGSGRRSRFRPNGDGTWTGVEGYYAGELLKAVRRPDGSVSHLDLGSFVFTRQPYDEGAPVPGGVDPEGWRGIG</sequence>
<dbReference type="EMBL" id="GG657757">
    <property type="protein sequence ID" value="EFL33370.1"/>
    <property type="molecule type" value="Genomic_DNA"/>
</dbReference>